<evidence type="ECO:0000313" key="15">
    <source>
        <dbReference type="Proteomes" id="UP000422108"/>
    </source>
</evidence>
<evidence type="ECO:0000256" key="3">
    <source>
        <dbReference type="ARBA" id="ARBA00023002"/>
    </source>
</evidence>
<dbReference type="InterPro" id="IPR017896">
    <property type="entry name" value="4Fe4S_Fe-S-bd"/>
</dbReference>
<dbReference type="Pfam" id="PF14697">
    <property type="entry name" value="Fer4_21"/>
    <property type="match status" value="1"/>
</dbReference>
<evidence type="ECO:0000256" key="7">
    <source>
        <dbReference type="ARBA" id="ARBA00032722"/>
    </source>
</evidence>
<keyword evidence="4" id="KW-0408">Iron</keyword>
<dbReference type="GO" id="GO:0051536">
    <property type="term" value="F:iron-sulfur cluster binding"/>
    <property type="evidence" value="ECO:0007669"/>
    <property type="project" value="UniProtKB-KW"/>
</dbReference>
<dbReference type="InterPro" id="IPR005720">
    <property type="entry name" value="Dihydroorotate_DH_cat"/>
</dbReference>
<evidence type="ECO:0000256" key="1">
    <source>
        <dbReference type="ARBA" id="ARBA00010804"/>
    </source>
</evidence>
<dbReference type="SUPFAM" id="SSF54862">
    <property type="entry name" value="4Fe-4S ferredoxins"/>
    <property type="match status" value="1"/>
</dbReference>
<dbReference type="AlphaFoldDB" id="A0A5K8AGM8"/>
<name>A0A5K8AGM8_9BACT</name>
<feature type="domain" description="4Fe-4S ferredoxin-type" evidence="13">
    <location>
        <begin position="382"/>
        <end position="411"/>
    </location>
</feature>
<dbReference type="RefSeq" id="WP_155312689.1">
    <property type="nucleotide sequence ID" value="NZ_AP021879.1"/>
</dbReference>
<dbReference type="Pfam" id="PF01180">
    <property type="entry name" value="DHO_dh"/>
    <property type="match status" value="1"/>
</dbReference>
<evidence type="ECO:0000256" key="4">
    <source>
        <dbReference type="ARBA" id="ARBA00023004"/>
    </source>
</evidence>
<dbReference type="EC" id="1.3.1.1" evidence="12"/>
<keyword evidence="3" id="KW-0560">Oxidoreductase</keyword>
<feature type="domain" description="4Fe-4S ferredoxin-type" evidence="13">
    <location>
        <begin position="349"/>
        <end position="380"/>
    </location>
</feature>
<comment type="subunit">
    <text evidence="11">Heterotetramer of 2 PreA and 2 PreT subunits.</text>
</comment>
<evidence type="ECO:0000313" key="14">
    <source>
        <dbReference type="EMBL" id="BBO91845.1"/>
    </source>
</evidence>
<evidence type="ECO:0000256" key="6">
    <source>
        <dbReference type="ARBA" id="ARBA00030119"/>
    </source>
</evidence>
<dbReference type="PROSITE" id="PS51379">
    <property type="entry name" value="4FE4S_FER_2"/>
    <property type="match status" value="2"/>
</dbReference>
<dbReference type="GO" id="GO:0046872">
    <property type="term" value="F:metal ion binding"/>
    <property type="evidence" value="ECO:0007669"/>
    <property type="project" value="UniProtKB-KW"/>
</dbReference>
<reference evidence="14 15" key="1">
    <citation type="submission" date="2019-11" db="EMBL/GenBank/DDBJ databases">
        <title>Comparative genomics of hydrocarbon-degrading Desulfosarcina strains.</title>
        <authorList>
            <person name="Watanabe M."/>
            <person name="Kojima H."/>
            <person name="Fukui M."/>
        </authorList>
    </citation>
    <scope>NUCLEOTIDE SEQUENCE [LARGE SCALE GENOMIC DNA]</scope>
    <source>
        <strain evidence="15">oXyS1</strain>
    </source>
</reference>
<evidence type="ECO:0000256" key="2">
    <source>
        <dbReference type="ARBA" id="ARBA00022723"/>
    </source>
</evidence>
<dbReference type="SUPFAM" id="SSF51395">
    <property type="entry name" value="FMN-linked oxidoreductases"/>
    <property type="match status" value="1"/>
</dbReference>
<evidence type="ECO:0000256" key="11">
    <source>
        <dbReference type="ARBA" id="ARBA00049714"/>
    </source>
</evidence>
<organism evidence="14 15">
    <name type="scientific">Desulfosarcina ovata subsp. ovata</name>
    <dbReference type="NCBI Taxonomy" id="2752305"/>
    <lineage>
        <taxon>Bacteria</taxon>
        <taxon>Pseudomonadati</taxon>
        <taxon>Thermodesulfobacteriota</taxon>
        <taxon>Desulfobacteria</taxon>
        <taxon>Desulfobacterales</taxon>
        <taxon>Desulfosarcinaceae</taxon>
        <taxon>Desulfosarcina</taxon>
    </lineage>
</organism>
<keyword evidence="5" id="KW-0411">Iron-sulfur</keyword>
<evidence type="ECO:0000256" key="5">
    <source>
        <dbReference type="ARBA" id="ARBA00023014"/>
    </source>
</evidence>
<accession>A0A5K8AGM8</accession>
<protein>
    <recommendedName>
        <fullName evidence="12">dihydrouracil dehydrogenase (NAD(+))</fullName>
        <ecNumber evidence="12">1.3.1.1</ecNumber>
    </recommendedName>
    <alternativeName>
        <fullName evidence="7">Dihydrothymine dehydrogenase</fullName>
    </alternativeName>
    <alternativeName>
        <fullName evidence="6">Dihydrouracil dehydrogenase</fullName>
    </alternativeName>
</protein>
<dbReference type="InterPro" id="IPR017900">
    <property type="entry name" value="4Fe4S_Fe_S_CS"/>
</dbReference>
<dbReference type="PANTHER" id="PTHR43073">
    <property type="entry name" value="DIHYDROPYRIMIDINE DEHYDROGENASE [NADP(+)]"/>
    <property type="match status" value="1"/>
</dbReference>
<dbReference type="Proteomes" id="UP000422108">
    <property type="component" value="Chromosome"/>
</dbReference>
<evidence type="ECO:0000256" key="10">
    <source>
        <dbReference type="ARBA" id="ARBA00049578"/>
    </source>
</evidence>
<keyword evidence="2" id="KW-0479">Metal-binding</keyword>
<evidence type="ECO:0000259" key="13">
    <source>
        <dbReference type="PROSITE" id="PS51379"/>
    </source>
</evidence>
<proteinExistence type="inferred from homology"/>
<comment type="catalytic activity">
    <reaction evidence="9">
        <text>5,6-dihydrouracil + NAD(+) = uracil + NADH + H(+)</text>
        <dbReference type="Rhea" id="RHEA:20189"/>
        <dbReference type="ChEBI" id="CHEBI:15378"/>
        <dbReference type="ChEBI" id="CHEBI:15901"/>
        <dbReference type="ChEBI" id="CHEBI:17568"/>
        <dbReference type="ChEBI" id="CHEBI:57540"/>
        <dbReference type="ChEBI" id="CHEBI:57945"/>
        <dbReference type="EC" id="1.3.1.1"/>
    </reaction>
</comment>
<comment type="catalytic activity">
    <reaction evidence="8">
        <text>5,6-dihydrothymine + NAD(+) = thymine + NADH + H(+)</text>
        <dbReference type="Rhea" id="RHEA:28791"/>
        <dbReference type="ChEBI" id="CHEBI:15378"/>
        <dbReference type="ChEBI" id="CHEBI:17821"/>
        <dbReference type="ChEBI" id="CHEBI:27468"/>
        <dbReference type="ChEBI" id="CHEBI:57540"/>
        <dbReference type="ChEBI" id="CHEBI:57945"/>
        <dbReference type="EC" id="1.3.1.1"/>
    </reaction>
</comment>
<dbReference type="Gene3D" id="3.20.20.70">
    <property type="entry name" value="Aldolase class I"/>
    <property type="match status" value="1"/>
</dbReference>
<evidence type="ECO:0000256" key="9">
    <source>
        <dbReference type="ARBA" id="ARBA00048792"/>
    </source>
</evidence>
<evidence type="ECO:0000256" key="12">
    <source>
        <dbReference type="ARBA" id="ARBA00049728"/>
    </source>
</evidence>
<gene>
    <name evidence="14" type="ORF">DSCOOX_50250</name>
</gene>
<dbReference type="InterPro" id="IPR013785">
    <property type="entry name" value="Aldolase_TIM"/>
</dbReference>
<comment type="similarity">
    <text evidence="1">Belongs to the dihydropyrimidine dehydrogenase family.</text>
</comment>
<dbReference type="GO" id="GO:0004159">
    <property type="term" value="F:dihydropyrimidine dehydrogenase (NAD+) activity"/>
    <property type="evidence" value="ECO:0007669"/>
    <property type="project" value="UniProtKB-EC"/>
</dbReference>
<dbReference type="PANTHER" id="PTHR43073:SF2">
    <property type="entry name" value="DIHYDROPYRIMIDINE DEHYDROGENASE [NADP(+)]"/>
    <property type="match status" value="1"/>
</dbReference>
<dbReference type="EMBL" id="AP021879">
    <property type="protein sequence ID" value="BBO91845.1"/>
    <property type="molecule type" value="Genomic_DNA"/>
</dbReference>
<dbReference type="Gene3D" id="3.30.70.20">
    <property type="match status" value="1"/>
</dbReference>
<dbReference type="GO" id="GO:0005737">
    <property type="term" value="C:cytoplasm"/>
    <property type="evidence" value="ECO:0007669"/>
    <property type="project" value="InterPro"/>
</dbReference>
<keyword evidence="15" id="KW-1185">Reference proteome</keyword>
<sequence>MDLYTNFAGIRLENPIVVAASDIGNRVDQIREAEYYGAAAFITKGCIPGTDAAGLKRKPRFRVNIKNGAFTGLAGFRRQSLDQARHLISEAKKACRIPIGANIFAMTPSEKELESVTHAAKLLCESGADFIELDTSGNLPVHFGETEREGRTGEFFVDDRAANYPRFVYDTIKSVKAVVDVPVMGKVAYENLNVPALLTAMEQAGVDIIDVGNAGVGLLPGIIDIYHPDKAKGGFVSADRNLALCLTGNPLRAISQAYLIRSAKQVRTPILGCGGIMNWKHIVEAIMCGATATAVCTAFMIHGFGIIKDMVAGIRSFMEHEAYSTVDDFKGILVGKIALTPSEVSVSDAVAVIDSEKCNGCGLCAKPAHCGLDYRAIRFEQGKAYVDKDQCMGCETCASICPLGAIEMVLIDQRIA</sequence>
<evidence type="ECO:0000256" key="8">
    <source>
        <dbReference type="ARBA" id="ARBA00047685"/>
    </source>
</evidence>
<dbReference type="PROSITE" id="PS00198">
    <property type="entry name" value="4FE4S_FER_1"/>
    <property type="match status" value="1"/>
</dbReference>
<comment type="function">
    <text evidence="10">Involved in pyrimidine base degradation. Catalyzes physiologically the reduction of uracil to 5,6-dihydrouracil (DHU) by using NADH as a specific cosubstrate. It also catalyzes the reverse reaction and the reduction of thymine to 5,6-dihydrothymine (DHT).</text>
</comment>